<name>A0A9N9UKG3_9HYPO</name>
<evidence type="ECO:0000313" key="1">
    <source>
        <dbReference type="EMBL" id="CAG9988833.1"/>
    </source>
</evidence>
<sequence length="80" mass="8780">MAGLAYDNISQSDVDIAWNSTPDPDEETIFDVRKMAGHFSSDSGGRGKTGLTSREASDYYIVTMDSTTGILHVDLSLDFW</sequence>
<dbReference type="Proteomes" id="UP000754883">
    <property type="component" value="Unassembled WGS sequence"/>
</dbReference>
<dbReference type="AlphaFoldDB" id="A0A9N9UKG3"/>
<gene>
    <name evidence="1" type="ORF">CBYS24578_00014238</name>
</gene>
<proteinExistence type="predicted"/>
<organism evidence="1 2">
    <name type="scientific">Clonostachys byssicola</name>
    <dbReference type="NCBI Taxonomy" id="160290"/>
    <lineage>
        <taxon>Eukaryota</taxon>
        <taxon>Fungi</taxon>
        <taxon>Dikarya</taxon>
        <taxon>Ascomycota</taxon>
        <taxon>Pezizomycotina</taxon>
        <taxon>Sordariomycetes</taxon>
        <taxon>Hypocreomycetidae</taxon>
        <taxon>Hypocreales</taxon>
        <taxon>Bionectriaceae</taxon>
        <taxon>Clonostachys</taxon>
    </lineage>
</organism>
<reference evidence="2" key="1">
    <citation type="submission" date="2019-06" db="EMBL/GenBank/DDBJ databases">
        <authorList>
            <person name="Broberg M."/>
        </authorList>
    </citation>
    <scope>NUCLEOTIDE SEQUENCE [LARGE SCALE GENOMIC DNA]</scope>
</reference>
<reference evidence="1 2" key="2">
    <citation type="submission" date="2021-10" db="EMBL/GenBank/DDBJ databases">
        <authorList>
            <person name="Piombo E."/>
        </authorList>
    </citation>
    <scope>NUCLEOTIDE SEQUENCE [LARGE SCALE GENOMIC DNA]</scope>
</reference>
<comment type="caution">
    <text evidence="1">The sequence shown here is derived from an EMBL/GenBank/DDBJ whole genome shotgun (WGS) entry which is preliminary data.</text>
</comment>
<keyword evidence="2" id="KW-1185">Reference proteome</keyword>
<protein>
    <submittedName>
        <fullName evidence="1">Uncharacterized protein</fullName>
    </submittedName>
</protein>
<dbReference type="EMBL" id="CABFNO020001454">
    <property type="protein sequence ID" value="CAG9988833.1"/>
    <property type="molecule type" value="Genomic_DNA"/>
</dbReference>
<evidence type="ECO:0000313" key="2">
    <source>
        <dbReference type="Proteomes" id="UP000754883"/>
    </source>
</evidence>
<accession>A0A9N9UKG3</accession>